<dbReference type="Pfam" id="PF00892">
    <property type="entry name" value="EamA"/>
    <property type="match status" value="2"/>
</dbReference>
<dbReference type="RefSeq" id="WP_091835314.1">
    <property type="nucleotide sequence ID" value="NZ_FOAN01000004.1"/>
</dbReference>
<dbReference type="Gene3D" id="1.10.3730.20">
    <property type="match status" value="1"/>
</dbReference>
<dbReference type="STRING" id="1036779.SAMN04515666_104310"/>
<keyword evidence="5 7" id="KW-0472">Membrane</keyword>
<dbReference type="Proteomes" id="UP000199664">
    <property type="component" value="Unassembled WGS sequence"/>
</dbReference>
<evidence type="ECO:0000313" key="9">
    <source>
        <dbReference type="EMBL" id="SEL57012.1"/>
    </source>
</evidence>
<dbReference type="OrthoDB" id="9815809at2"/>
<dbReference type="GO" id="GO:0016020">
    <property type="term" value="C:membrane"/>
    <property type="evidence" value="ECO:0007669"/>
    <property type="project" value="UniProtKB-SubCell"/>
</dbReference>
<feature type="transmembrane region" description="Helical" evidence="7">
    <location>
        <begin position="112"/>
        <end position="130"/>
    </location>
</feature>
<accession>A0A1H7RA37</accession>
<dbReference type="EMBL" id="FOAN01000004">
    <property type="protein sequence ID" value="SEL57012.1"/>
    <property type="molecule type" value="Genomic_DNA"/>
</dbReference>
<evidence type="ECO:0000256" key="7">
    <source>
        <dbReference type="SAM" id="Phobius"/>
    </source>
</evidence>
<evidence type="ECO:0000256" key="2">
    <source>
        <dbReference type="ARBA" id="ARBA00009853"/>
    </source>
</evidence>
<evidence type="ECO:0000256" key="3">
    <source>
        <dbReference type="ARBA" id="ARBA00022692"/>
    </source>
</evidence>
<feature type="transmembrane region" description="Helical" evidence="7">
    <location>
        <begin position="81"/>
        <end position="100"/>
    </location>
</feature>
<dbReference type="PANTHER" id="PTHR22911:SF6">
    <property type="entry name" value="SOLUTE CARRIER FAMILY 35 MEMBER G1"/>
    <property type="match status" value="1"/>
</dbReference>
<evidence type="ECO:0000256" key="6">
    <source>
        <dbReference type="SAM" id="MobiDB-lite"/>
    </source>
</evidence>
<evidence type="ECO:0000256" key="4">
    <source>
        <dbReference type="ARBA" id="ARBA00022989"/>
    </source>
</evidence>
<dbReference type="InterPro" id="IPR000620">
    <property type="entry name" value="EamA_dom"/>
</dbReference>
<evidence type="ECO:0000256" key="5">
    <source>
        <dbReference type="ARBA" id="ARBA00023136"/>
    </source>
</evidence>
<dbReference type="SUPFAM" id="SSF103481">
    <property type="entry name" value="Multidrug resistance efflux transporter EmrE"/>
    <property type="match status" value="2"/>
</dbReference>
<gene>
    <name evidence="9" type="ORF">SAMN04515666_104310</name>
</gene>
<evidence type="ECO:0000259" key="8">
    <source>
        <dbReference type="Pfam" id="PF00892"/>
    </source>
</evidence>
<protein>
    <submittedName>
        <fullName evidence="9">Permease of the drug/metabolite transporter (DMT) superfamily</fullName>
    </submittedName>
</protein>
<reference evidence="10" key="1">
    <citation type="submission" date="2016-10" db="EMBL/GenBank/DDBJ databases">
        <authorList>
            <person name="Varghese N."/>
            <person name="Submissions S."/>
        </authorList>
    </citation>
    <scope>NUCLEOTIDE SEQUENCE [LARGE SCALE GENOMIC DNA]</scope>
    <source>
        <strain evidence="10">LMG 26383,CCUG 61248,R- 45681</strain>
    </source>
</reference>
<feature type="transmembrane region" description="Helical" evidence="7">
    <location>
        <begin position="216"/>
        <end position="237"/>
    </location>
</feature>
<dbReference type="AlphaFoldDB" id="A0A1H7RA37"/>
<feature type="transmembrane region" description="Helical" evidence="7">
    <location>
        <begin position="249"/>
        <end position="271"/>
    </location>
</feature>
<feature type="transmembrane region" description="Helical" evidence="7">
    <location>
        <begin position="193"/>
        <end position="210"/>
    </location>
</feature>
<dbReference type="InterPro" id="IPR037185">
    <property type="entry name" value="EmrE-like"/>
</dbReference>
<feature type="domain" description="EamA" evidence="8">
    <location>
        <begin position="219"/>
        <end position="347"/>
    </location>
</feature>
<evidence type="ECO:0000313" key="10">
    <source>
        <dbReference type="Proteomes" id="UP000199664"/>
    </source>
</evidence>
<feature type="transmembrane region" description="Helical" evidence="7">
    <location>
        <begin position="331"/>
        <end position="348"/>
    </location>
</feature>
<feature type="transmembrane region" description="Helical" evidence="7">
    <location>
        <begin position="142"/>
        <end position="162"/>
    </location>
</feature>
<keyword evidence="10" id="KW-1185">Reference proteome</keyword>
<evidence type="ECO:0000256" key="1">
    <source>
        <dbReference type="ARBA" id="ARBA00004141"/>
    </source>
</evidence>
<keyword evidence="3 7" id="KW-0812">Transmembrane</keyword>
<sequence>MSEDRLSDTTGRGSESIGLAEALPVSAEEDGSRPEPSESRSPQLPLPPALSAPSGESWLAARRNRTRLWWRGASPNLRGTVYMITALLVYAVMVGAFKHLGTAIPLIETLMIRQIIMSAVVFVIAGRSLPLAFKTDRPGLQIFRGLITLASMLCGFSALVHIPLAQATAISFSQVLFVTVAAVLILKERVDVARWIATGLGFVGVLIMLNPSSEGLNVWALLSVGGALFGAGITVSVRILGTSERTETILIYQGLVLMVVLAWPAWALWVWPTAEQWFWLVLLSLFGTAGQWLITKAYQVGEAAALAPLDFSRLILAGFTGFVFFAEVPSLTTLAGAAIVIGATLYTMRRNARGRIGSDLSAPP</sequence>
<dbReference type="PANTHER" id="PTHR22911">
    <property type="entry name" value="ACYL-MALONYL CONDENSING ENZYME-RELATED"/>
    <property type="match status" value="1"/>
</dbReference>
<proteinExistence type="inferred from homology"/>
<feature type="transmembrane region" description="Helical" evidence="7">
    <location>
        <begin position="168"/>
        <end position="186"/>
    </location>
</feature>
<keyword evidence="4 7" id="KW-1133">Transmembrane helix</keyword>
<feature type="region of interest" description="Disordered" evidence="6">
    <location>
        <begin position="1"/>
        <end position="52"/>
    </location>
</feature>
<name>A0A1H7RA37_9HYPH</name>
<organism evidence="9 10">
    <name type="scientific">Bosea lupini</name>
    <dbReference type="NCBI Taxonomy" id="1036779"/>
    <lineage>
        <taxon>Bacteria</taxon>
        <taxon>Pseudomonadati</taxon>
        <taxon>Pseudomonadota</taxon>
        <taxon>Alphaproteobacteria</taxon>
        <taxon>Hyphomicrobiales</taxon>
        <taxon>Boseaceae</taxon>
        <taxon>Bosea</taxon>
    </lineage>
</organism>
<feature type="domain" description="EamA" evidence="8">
    <location>
        <begin position="78"/>
        <end position="209"/>
    </location>
</feature>
<comment type="subcellular location">
    <subcellularLocation>
        <location evidence="1">Membrane</location>
        <topology evidence="1">Multi-pass membrane protein</topology>
    </subcellularLocation>
</comment>
<comment type="similarity">
    <text evidence="2">Belongs to the drug/metabolite transporter (DMT) superfamily. 10 TMS drug/metabolite exporter (DME) (TC 2.A.7.3) family.</text>
</comment>